<dbReference type="Proteomes" id="UP000218267">
    <property type="component" value="Chromosome"/>
</dbReference>
<reference evidence="4" key="2">
    <citation type="journal article" date="2020" name="Antonie Van Leeuwenhoek">
        <title>Labilibaculum antarcticum sp. nov., a novel facultative anaerobic, psychrotorelant bacterium isolated from marine sediment of Antarctica.</title>
        <authorList>
            <person name="Watanabe M."/>
            <person name="Kojima H."/>
            <person name="Fukui M."/>
        </authorList>
    </citation>
    <scope>NUCLEOTIDE SEQUENCE [LARGE SCALE GENOMIC DNA]</scope>
    <source>
        <strain evidence="4">SPP2</strain>
    </source>
</reference>
<protein>
    <recommendedName>
        <fullName evidence="2">TonB-dependent receptor plug domain-containing protein</fullName>
    </recommendedName>
</protein>
<organism evidence="3 4">
    <name type="scientific">Labilibaculum antarcticum</name>
    <dbReference type="NCBI Taxonomy" id="1717717"/>
    <lineage>
        <taxon>Bacteria</taxon>
        <taxon>Pseudomonadati</taxon>
        <taxon>Bacteroidota</taxon>
        <taxon>Bacteroidia</taxon>
        <taxon>Marinilabiliales</taxon>
        <taxon>Marinifilaceae</taxon>
        <taxon>Labilibaculum</taxon>
    </lineage>
</organism>
<dbReference type="OrthoDB" id="1108759at2"/>
<dbReference type="SUPFAM" id="SSF49464">
    <property type="entry name" value="Carboxypeptidase regulatory domain-like"/>
    <property type="match status" value="1"/>
</dbReference>
<dbReference type="InterPro" id="IPR012910">
    <property type="entry name" value="Plug_dom"/>
</dbReference>
<keyword evidence="1" id="KW-1134">Transmembrane beta strand</keyword>
<dbReference type="EMBL" id="AP018042">
    <property type="protein sequence ID" value="BAX81854.1"/>
    <property type="molecule type" value="Genomic_DNA"/>
</dbReference>
<dbReference type="Pfam" id="PF13715">
    <property type="entry name" value="CarbopepD_reg_2"/>
    <property type="match status" value="1"/>
</dbReference>
<evidence type="ECO:0000313" key="4">
    <source>
        <dbReference type="Proteomes" id="UP000218267"/>
    </source>
</evidence>
<reference evidence="3 4" key="1">
    <citation type="journal article" date="2018" name="Mar. Genomics">
        <title>Complete genome sequence of Marinifilaceae bacterium strain SPP2, isolated from the Antarctic marine sediment.</title>
        <authorList>
            <person name="Watanabe M."/>
            <person name="Kojima H."/>
            <person name="Fukui M."/>
        </authorList>
    </citation>
    <scope>NUCLEOTIDE SEQUENCE [LARGE SCALE GENOMIC DNA]</scope>
    <source>
        <strain evidence="3 4">SPP2</strain>
    </source>
</reference>
<dbReference type="Pfam" id="PF07715">
    <property type="entry name" value="Plug"/>
    <property type="match status" value="1"/>
</dbReference>
<keyword evidence="4" id="KW-1185">Reference proteome</keyword>
<dbReference type="InterPro" id="IPR008969">
    <property type="entry name" value="CarboxyPept-like_regulatory"/>
</dbReference>
<dbReference type="KEGG" id="mbas:ALGA_3556"/>
<proteinExistence type="inferred from homology"/>
<evidence type="ECO:0000313" key="3">
    <source>
        <dbReference type="EMBL" id="BAX81854.1"/>
    </source>
</evidence>
<comment type="similarity">
    <text evidence="1">Belongs to the TonB-dependent receptor family.</text>
</comment>
<accession>A0A1Y1CNK8</accession>
<feature type="domain" description="TonB-dependent receptor plug" evidence="2">
    <location>
        <begin position="127"/>
        <end position="220"/>
    </location>
</feature>
<dbReference type="InterPro" id="IPR039426">
    <property type="entry name" value="TonB-dep_rcpt-like"/>
</dbReference>
<keyword evidence="1" id="KW-0813">Transport</keyword>
<keyword evidence="1" id="KW-0812">Transmembrane</keyword>
<comment type="subcellular location">
    <subcellularLocation>
        <location evidence="1">Cell outer membrane</location>
        <topology evidence="1">Multi-pass membrane protein</topology>
    </subcellularLocation>
</comment>
<dbReference type="InterPro" id="IPR037066">
    <property type="entry name" value="Plug_dom_sf"/>
</dbReference>
<dbReference type="RefSeq" id="WP_096431636.1">
    <property type="nucleotide sequence ID" value="NZ_AP018042.1"/>
</dbReference>
<gene>
    <name evidence="3" type="ORF">ALGA_3556</name>
</gene>
<evidence type="ECO:0000259" key="2">
    <source>
        <dbReference type="Pfam" id="PF07715"/>
    </source>
</evidence>
<dbReference type="PROSITE" id="PS52016">
    <property type="entry name" value="TONB_DEPENDENT_REC_3"/>
    <property type="match status" value="1"/>
</dbReference>
<dbReference type="AlphaFoldDB" id="A0A1Y1CNK8"/>
<dbReference type="GO" id="GO:0009279">
    <property type="term" value="C:cell outer membrane"/>
    <property type="evidence" value="ECO:0007669"/>
    <property type="project" value="UniProtKB-SubCell"/>
</dbReference>
<dbReference type="Gene3D" id="2.60.40.1120">
    <property type="entry name" value="Carboxypeptidase-like, regulatory domain"/>
    <property type="match status" value="1"/>
</dbReference>
<keyword evidence="1" id="KW-0472">Membrane</keyword>
<dbReference type="SUPFAM" id="SSF56935">
    <property type="entry name" value="Porins"/>
    <property type="match status" value="1"/>
</dbReference>
<keyword evidence="1" id="KW-0998">Cell outer membrane</keyword>
<evidence type="ECO:0000256" key="1">
    <source>
        <dbReference type="PROSITE-ProRule" id="PRU01360"/>
    </source>
</evidence>
<sequence>MVQSTYRFILLFIFLLPLQLKAQQNSILKGKITDIRQNPISGANIQIESFSHYATSDTNGNYTIKVPSDQTFILKISHISYQNIVANFKLRSGEIKVYNPILKIKQEQLQEVIVESNQSIKDKNITINTEQLEQLPVSGNGAVEQIIKTLPGVSSNNELSSQYSVRGGNFDENLVYINEIEIYRPNLVRSGQQEGLSIINPDLVSSIQFSSGGFDAKYGDKLSSVLDVKYKNPDKFEASAEASLLGSSFHFANSSKNNKLSYMAGFRYKTNEYLLNSLDTKGEYKPNYTDVQAMINYRFSSSFSMHLWGSFSENNYNFKPETRNTSFGTINNALQLKIYFDGKEKDKYETNIQAFTLKFHPNSKALYRLIASRYETTEKETFDIMGQYYLSDLFVSQGGSSSESIENLGVGTFIDHARNKLSKKVTTIDIKGDHNIDNLFLQWGIGGKHEEVDDQINEWQYQDSAGYAIPVSNSKVALAYSRNANNKINSNHITSFAQGTYVLQNDNGEFQFTGGLRHHFWDYNDESFFSPRASVNYIPNWEKKVKFRFSTGYYQQTPSFREMLTINGQISNHLNLQKSIHYVLGQEYYFEAWNRPFKFSSELYYKNLKSLTPYDIENVRIRYYGDKKSKGYATGLDLRINGEFVPGTESWASLSIMKTGEDIIGDELGYLPRPTDERVNFSMFFQDYLPNNPSYKMHLSLFYGGKLPVWTPKKGKNDKSFRMPNYRRIDLGFSKILLDENSKSKNGLLKHFKSMWISLEVFNVLDINNTISYLWINDVSGNQYAIPNYLTSRKLNVKLAAKF</sequence>
<dbReference type="Gene3D" id="2.170.130.10">
    <property type="entry name" value="TonB-dependent receptor, plug domain"/>
    <property type="match status" value="1"/>
</dbReference>
<name>A0A1Y1CNK8_9BACT</name>